<evidence type="ECO:0000256" key="10">
    <source>
        <dbReference type="ARBA" id="ARBA00023125"/>
    </source>
</evidence>
<keyword evidence="1" id="KW-0004">4Fe-4S</keyword>
<dbReference type="InterPro" id="IPR010614">
    <property type="entry name" value="RAD3-like_helicase_DEAD"/>
</dbReference>
<keyword evidence="11" id="KW-0234">DNA repair</keyword>
<comment type="caution">
    <text evidence="15">The sequence shown here is derived from an EMBL/GenBank/DDBJ whole genome shotgun (WGS) entry which is preliminary data.</text>
</comment>
<proteinExistence type="inferred from homology"/>
<evidence type="ECO:0000256" key="12">
    <source>
        <dbReference type="ARBA" id="ARBA00023235"/>
    </source>
</evidence>
<keyword evidence="5" id="KW-0378">Hydrolase</keyword>
<evidence type="ECO:0000259" key="14">
    <source>
        <dbReference type="PROSITE" id="PS51193"/>
    </source>
</evidence>
<dbReference type="Gene3D" id="3.40.50.300">
    <property type="entry name" value="P-loop containing nucleotide triphosphate hydrolases"/>
    <property type="match status" value="2"/>
</dbReference>
<dbReference type="GO" id="GO:0046872">
    <property type="term" value="F:metal ion binding"/>
    <property type="evidence" value="ECO:0007669"/>
    <property type="project" value="UniProtKB-KW"/>
</dbReference>
<dbReference type="GO" id="GO:0051539">
    <property type="term" value="F:4 iron, 4 sulfur cluster binding"/>
    <property type="evidence" value="ECO:0007669"/>
    <property type="project" value="UniProtKB-KW"/>
</dbReference>
<keyword evidence="6 15" id="KW-0347">Helicase</keyword>
<dbReference type="SMART" id="SM00488">
    <property type="entry name" value="DEXDc2"/>
    <property type="match status" value="1"/>
</dbReference>
<reference evidence="15" key="2">
    <citation type="journal article" date="2021" name="PeerJ">
        <title>Extensive microbial diversity within the chicken gut microbiome revealed by metagenomics and culture.</title>
        <authorList>
            <person name="Gilroy R."/>
            <person name="Ravi A."/>
            <person name="Getino M."/>
            <person name="Pursley I."/>
            <person name="Horton D.L."/>
            <person name="Alikhan N.F."/>
            <person name="Baker D."/>
            <person name="Gharbi K."/>
            <person name="Hall N."/>
            <person name="Watson M."/>
            <person name="Adriaenssens E.M."/>
            <person name="Foster-Nyarko E."/>
            <person name="Jarju S."/>
            <person name="Secka A."/>
            <person name="Antonio M."/>
            <person name="Oren A."/>
            <person name="Chaudhuri R.R."/>
            <person name="La Ragione R."/>
            <person name="Hildebrand F."/>
            <person name="Pallen M.J."/>
        </authorList>
    </citation>
    <scope>NUCLEOTIDE SEQUENCE</scope>
    <source>
        <strain evidence="15">CHK195-4489</strain>
    </source>
</reference>
<evidence type="ECO:0000256" key="5">
    <source>
        <dbReference type="ARBA" id="ARBA00022801"/>
    </source>
</evidence>
<dbReference type="InterPro" id="IPR027417">
    <property type="entry name" value="P-loop_NTPase"/>
</dbReference>
<evidence type="ECO:0000256" key="1">
    <source>
        <dbReference type="ARBA" id="ARBA00022485"/>
    </source>
</evidence>
<keyword evidence="4" id="KW-0227">DNA damage</keyword>
<reference evidence="15" key="1">
    <citation type="submission" date="2020-10" db="EMBL/GenBank/DDBJ databases">
        <authorList>
            <person name="Gilroy R."/>
        </authorList>
    </citation>
    <scope>NUCLEOTIDE SEQUENCE</scope>
    <source>
        <strain evidence="15">CHK195-4489</strain>
    </source>
</reference>
<dbReference type="InterPro" id="IPR045028">
    <property type="entry name" value="DinG/Rad3-like"/>
</dbReference>
<dbReference type="PANTHER" id="PTHR11472:SF34">
    <property type="entry name" value="REGULATOR OF TELOMERE ELONGATION HELICASE 1"/>
    <property type="match status" value="1"/>
</dbReference>
<evidence type="ECO:0000256" key="4">
    <source>
        <dbReference type="ARBA" id="ARBA00022763"/>
    </source>
</evidence>
<evidence type="ECO:0000256" key="13">
    <source>
        <dbReference type="ARBA" id="ARBA00038058"/>
    </source>
</evidence>
<dbReference type="GO" id="GO:0016818">
    <property type="term" value="F:hydrolase activity, acting on acid anhydrides, in phosphorus-containing anhydrides"/>
    <property type="evidence" value="ECO:0007669"/>
    <property type="project" value="InterPro"/>
</dbReference>
<dbReference type="Proteomes" id="UP000824089">
    <property type="component" value="Unassembled WGS sequence"/>
</dbReference>
<dbReference type="SUPFAM" id="SSF52540">
    <property type="entry name" value="P-loop containing nucleoside triphosphate hydrolases"/>
    <property type="match status" value="2"/>
</dbReference>
<comment type="similarity">
    <text evidence="13">Belongs to the helicase family. DinG subfamily.</text>
</comment>
<keyword evidence="7" id="KW-0067">ATP-binding</keyword>
<evidence type="ECO:0000256" key="11">
    <source>
        <dbReference type="ARBA" id="ARBA00023204"/>
    </source>
</evidence>
<dbReference type="InterPro" id="IPR014013">
    <property type="entry name" value="Helic_SF1/SF2_ATP-bd_DinG/Rad3"/>
</dbReference>
<protein>
    <submittedName>
        <fullName evidence="15">ATP-dependent DNA helicase</fullName>
    </submittedName>
</protein>
<keyword evidence="2" id="KW-0479">Metal-binding</keyword>
<dbReference type="SMART" id="SM00491">
    <property type="entry name" value="HELICc2"/>
    <property type="match status" value="1"/>
</dbReference>
<evidence type="ECO:0000256" key="9">
    <source>
        <dbReference type="ARBA" id="ARBA00023014"/>
    </source>
</evidence>
<name>A0A9D1I8G8_9CLOT</name>
<evidence type="ECO:0000256" key="6">
    <source>
        <dbReference type="ARBA" id="ARBA00022806"/>
    </source>
</evidence>
<evidence type="ECO:0000256" key="7">
    <source>
        <dbReference type="ARBA" id="ARBA00022840"/>
    </source>
</evidence>
<dbReference type="GO" id="GO:0006281">
    <property type="term" value="P:DNA repair"/>
    <property type="evidence" value="ECO:0007669"/>
    <property type="project" value="UniProtKB-KW"/>
</dbReference>
<dbReference type="GO" id="GO:0003677">
    <property type="term" value="F:DNA binding"/>
    <property type="evidence" value="ECO:0007669"/>
    <property type="project" value="UniProtKB-KW"/>
</dbReference>
<gene>
    <name evidence="15" type="ORF">IAD50_01235</name>
</gene>
<feature type="domain" description="Helicase ATP-binding" evidence="14">
    <location>
        <begin position="191"/>
        <end position="463"/>
    </location>
</feature>
<dbReference type="GO" id="GO:0005524">
    <property type="term" value="F:ATP binding"/>
    <property type="evidence" value="ECO:0007669"/>
    <property type="project" value="UniProtKB-KW"/>
</dbReference>
<evidence type="ECO:0000313" key="15">
    <source>
        <dbReference type="EMBL" id="HIU28900.1"/>
    </source>
</evidence>
<accession>A0A9D1I8G8</accession>
<keyword evidence="12" id="KW-0413">Isomerase</keyword>
<evidence type="ECO:0000313" key="16">
    <source>
        <dbReference type="Proteomes" id="UP000824089"/>
    </source>
</evidence>
<keyword evidence="3" id="KW-0547">Nucleotide-binding</keyword>
<keyword evidence="8" id="KW-0408">Iron</keyword>
<sequence length="810" mass="92220">MMEKESVKYTVNVREMVEFLLRHGDIVPGDAFFSPERALLGADLHRKLQGLFKTEIEGYTAEKGLRFSKEANGVRLEVEGRCDGFYQKDGVLHVDEIKTVDSHFREENGPEPLHTAQAVCYAAILEMLPEYRSEEICIHILYYHVTEKSRTEFRTNFTESELLQYFNGLIDEYIKWISWEANRHNLLQQELCALKFPFPSYRRGQRELAVSVYKTITKNTGSNIYVNAPTGIGKTISVLFPVLKAMCTAESGAEIKKIFYLTATNAGARPPAAAAALLGDQLPELLTISLTSKEKICPMETPDCNPDTCSRARGHYDRINACLYSALLSRRQFTKEEICALSEQHEVCPFELQLDLSLWCDLIIGDYNYLFDPTARLQRYFGELQNSGKKEPYVYLIDEAHNLPDRAREMYTARIQKKPFLELMRLLKGSERKTVKTLRKRASALNSFFLAKEKELEQLPECSEAADPELIKRCADYTESAYELLKENEVPKELRTPILALYFETKFFCDTAKRFDGNYYAFFDRKDRDLSYTLFCANPADLIQACTGNALASVFFSATLLPFAFYTQALGARREEDLFIKIPSPFPPENRLAIFAADVQTTYAKRAAYYEKVAKYIMLIKEYADSACCGRGNFMVFFSSYQYLADVASLLEEDFLSTYVSVQPRSGSPSDREAFLEGFAENPQKIHIGMCVLGGAFSEGIDLPGSRLSGAMIVGVGLPMVCAERELIMKWHEEREEGSGFANAYVYPGINKVIQAAGRVIRTTEDRGFVLFLDSRYFSSRYGSLFPEDYRIKKAKNFNEVKTLLFDLKL</sequence>
<dbReference type="EMBL" id="DVMM01000023">
    <property type="protein sequence ID" value="HIU28900.1"/>
    <property type="molecule type" value="Genomic_DNA"/>
</dbReference>
<dbReference type="Pfam" id="PF06733">
    <property type="entry name" value="DEAD_2"/>
    <property type="match status" value="1"/>
</dbReference>
<dbReference type="GO" id="GO:0043139">
    <property type="term" value="F:5'-3' DNA helicase activity"/>
    <property type="evidence" value="ECO:0007669"/>
    <property type="project" value="UniProtKB-EC"/>
</dbReference>
<dbReference type="InterPro" id="IPR006554">
    <property type="entry name" value="Helicase-like_DEXD_c2"/>
</dbReference>
<organism evidence="15 16">
    <name type="scientific">Candidatus Egerieisoma faecipullorum</name>
    <dbReference type="NCBI Taxonomy" id="2840963"/>
    <lineage>
        <taxon>Bacteria</taxon>
        <taxon>Bacillati</taxon>
        <taxon>Bacillota</taxon>
        <taxon>Clostridia</taxon>
        <taxon>Eubacteriales</taxon>
        <taxon>Clostridiaceae</taxon>
        <taxon>Clostridiaceae incertae sedis</taxon>
        <taxon>Candidatus Egerieisoma</taxon>
    </lineage>
</organism>
<evidence type="ECO:0000256" key="8">
    <source>
        <dbReference type="ARBA" id="ARBA00023004"/>
    </source>
</evidence>
<keyword evidence="9" id="KW-0411">Iron-sulfur</keyword>
<dbReference type="Pfam" id="PF13307">
    <property type="entry name" value="Helicase_C_2"/>
    <property type="match status" value="1"/>
</dbReference>
<dbReference type="Gene3D" id="1.10.30.20">
    <property type="entry name" value="Bacterial XPD DNA helicase, FeS cluster domain"/>
    <property type="match status" value="1"/>
</dbReference>
<dbReference type="Gene3D" id="1.10.275.40">
    <property type="match status" value="1"/>
</dbReference>
<keyword evidence="10" id="KW-0238">DNA-binding</keyword>
<evidence type="ECO:0000256" key="2">
    <source>
        <dbReference type="ARBA" id="ARBA00022723"/>
    </source>
</evidence>
<dbReference type="AlphaFoldDB" id="A0A9D1I8G8"/>
<evidence type="ECO:0000256" key="3">
    <source>
        <dbReference type="ARBA" id="ARBA00022741"/>
    </source>
</evidence>
<dbReference type="InterPro" id="IPR042493">
    <property type="entry name" value="XPD_DNA_FeS"/>
</dbReference>
<dbReference type="InterPro" id="IPR006555">
    <property type="entry name" value="ATP-dep_Helicase_C"/>
</dbReference>
<dbReference type="PROSITE" id="PS51193">
    <property type="entry name" value="HELICASE_ATP_BIND_2"/>
    <property type="match status" value="1"/>
</dbReference>
<dbReference type="PANTHER" id="PTHR11472">
    <property type="entry name" value="DNA REPAIR DEAD HELICASE RAD3/XP-D SUBFAMILY MEMBER"/>
    <property type="match status" value="1"/>
</dbReference>